<dbReference type="PANTHER" id="PTHR36617:SF16">
    <property type="entry name" value="OS04G0516500 PROTEIN"/>
    <property type="match status" value="1"/>
</dbReference>
<organism evidence="1">
    <name type="scientific">Solanum chacoense</name>
    <name type="common">Chaco potato</name>
    <dbReference type="NCBI Taxonomy" id="4108"/>
    <lineage>
        <taxon>Eukaryota</taxon>
        <taxon>Viridiplantae</taxon>
        <taxon>Streptophyta</taxon>
        <taxon>Embryophyta</taxon>
        <taxon>Tracheophyta</taxon>
        <taxon>Spermatophyta</taxon>
        <taxon>Magnoliopsida</taxon>
        <taxon>eudicotyledons</taxon>
        <taxon>Gunneridae</taxon>
        <taxon>Pentapetalae</taxon>
        <taxon>asterids</taxon>
        <taxon>lamiids</taxon>
        <taxon>Solanales</taxon>
        <taxon>Solanaceae</taxon>
        <taxon>Solanoideae</taxon>
        <taxon>Solaneae</taxon>
        <taxon>Solanum</taxon>
    </lineage>
</organism>
<evidence type="ECO:0000313" key="1">
    <source>
        <dbReference type="EMBL" id="JAP15890.1"/>
    </source>
</evidence>
<accession>A0A0V0H658</accession>
<dbReference type="AlphaFoldDB" id="A0A0V0H658"/>
<dbReference type="PANTHER" id="PTHR36617">
    <property type="entry name" value="PROTEIN, PUTATIVE-RELATED"/>
    <property type="match status" value="1"/>
</dbReference>
<sequence>MKAKVNFKVGDGSKDSFWNDNWIGQAPLKQQYLDLFNLCLQQQATIAKMWTGQGWNLNFRRHLSDWELGRVAALKSTMAAFNNLKEERIPCYGRKKGLGFSQLAQHISH</sequence>
<protein>
    <submittedName>
        <fullName evidence="1">Putative ovule protein</fullName>
    </submittedName>
</protein>
<name>A0A0V0H658_SOLCH</name>
<reference evidence="1" key="1">
    <citation type="submission" date="2015-12" db="EMBL/GenBank/DDBJ databases">
        <title>Gene expression during late stages of embryo sac development: a critical building block for successful pollen-pistil interactions.</title>
        <authorList>
            <person name="Liu Y."/>
            <person name="Joly V."/>
            <person name="Sabar M."/>
            <person name="Matton D.P."/>
        </authorList>
    </citation>
    <scope>NUCLEOTIDE SEQUENCE</scope>
</reference>
<proteinExistence type="predicted"/>
<dbReference type="EMBL" id="GEDG01024543">
    <property type="protein sequence ID" value="JAP15890.1"/>
    <property type="molecule type" value="Transcribed_RNA"/>
</dbReference>